<protein>
    <submittedName>
        <fullName evidence="1">Uncharacterized protein</fullName>
    </submittedName>
</protein>
<organism evidence="1">
    <name type="scientific">uncultured prokaryote</name>
    <dbReference type="NCBI Taxonomy" id="198431"/>
    <lineage>
        <taxon>unclassified sequences</taxon>
        <taxon>environmental samples</taxon>
    </lineage>
</organism>
<reference evidence="1" key="1">
    <citation type="submission" date="2015-06" db="EMBL/GenBank/DDBJ databases">
        <authorList>
            <person name="Joergensen T."/>
        </authorList>
    </citation>
    <scope>NUCLEOTIDE SEQUENCE</scope>
    <source>
        <strain evidence="1">RGFK1228</strain>
    </source>
</reference>
<reference evidence="1" key="2">
    <citation type="submission" date="2015-07" db="EMBL/GenBank/DDBJ databases">
        <title>Plasmids, circular viruses and viroids from rat gut.</title>
        <authorList>
            <person name="Jorgensen T.J."/>
            <person name="Hansen M.A."/>
            <person name="Xu Z."/>
            <person name="Tabak M.A."/>
            <person name="Sorensen S.J."/>
            <person name="Hansen L.H."/>
        </authorList>
    </citation>
    <scope>NUCLEOTIDE SEQUENCE</scope>
    <source>
        <strain evidence="1">RGFK1228</strain>
    </source>
</reference>
<proteinExistence type="predicted"/>
<accession>A0A0H5Q5I7</accession>
<evidence type="ECO:0000313" key="1">
    <source>
        <dbReference type="EMBL" id="CRY96715.1"/>
    </source>
</evidence>
<dbReference type="AlphaFoldDB" id="A0A0H5Q5I7"/>
<dbReference type="EMBL" id="LN853801">
    <property type="protein sequence ID" value="CRY96715.1"/>
    <property type="molecule type" value="Genomic_DNA"/>
</dbReference>
<name>A0A0H5Q5I7_9ZZZZ</name>
<sequence>MTYAPHALLRFGGRWFDTEEWSCSLRLITDDNSNTVALWVAALTELEPGTPTELSEDIRGFVEAWFLRAGSGIANVARLDYVSLNAIGPDGLYADGGNPHTYEYAPGEAPTGPVAATALPQVTICVSLRTAQTRGAGTHGRFYPPTTIQTSATGRVGSTVAEGMAASAATLLEDIGGIQEIALAGNPRVAVVSDIGSPGPARIVTRVLVGNVFDTQRRRRAQLEEVYVTEPVVTGP</sequence>